<dbReference type="AlphaFoldDB" id="A0AAU8DXS3"/>
<reference evidence="2" key="1">
    <citation type="submission" date="2024-06" db="EMBL/GenBank/DDBJ databases">
        <title>The Caenorhabditis elegans bacterial microbiome influences microsporidia infection through nutrient limitation and inhibiting parasite invasion.</title>
        <authorList>
            <person name="Tamim El Jarkass H."/>
            <person name="Castelblanco S."/>
            <person name="Kaur M."/>
            <person name="Wan Y.C."/>
            <person name="Ellis A.E."/>
            <person name="Sheldon R.D."/>
            <person name="Lien E.C."/>
            <person name="Burton N.O."/>
            <person name="Wright G.D."/>
            <person name="Reinke A.W."/>
        </authorList>
    </citation>
    <scope>NUCLEOTIDE SEQUENCE</scope>
    <source>
        <strain evidence="2">MYb327</strain>
    </source>
</reference>
<evidence type="ECO:0000313" key="2">
    <source>
        <dbReference type="EMBL" id="XCG72232.1"/>
    </source>
</evidence>
<accession>A0AAU8DXS3</accession>
<dbReference type="EMBL" id="CP159258">
    <property type="protein sequence ID" value="XCG72232.1"/>
    <property type="molecule type" value="Genomic_DNA"/>
</dbReference>
<feature type="domain" description="Spore protein YkvP/CgeB glycosyl transferase-like" evidence="1">
    <location>
        <begin position="179"/>
        <end position="332"/>
    </location>
</feature>
<dbReference type="InterPro" id="IPR055259">
    <property type="entry name" value="YkvP/CgeB_Glyco_trans-like"/>
</dbReference>
<sequence length="650" mass="72616">MSVDFILPQGTLGRFAVVKLWPEIKTAEDECIARLKLAAQAIGVECVEIYADGSFISTPDIKVSKQNVDFVIHLHYDTPKRYDAFSFVALWNPLKFYHEWGYQRCSRNLTTHDDFISCSSNAADDHVARMIRSSTTHLPAKFKLYHSTPAPIHPPSLGDGKLFYAGINWEAIVSSRKSRQQEVLKRLDNTGLLRIYGPTIFQGVKVWADYQSYVREIPFDGISMIDEISKAGAALVLSSQAHKDSEMMSNRLFETIAAGTLAICDENPFARKFLGDSVLYIDGRSSMEQIYADILKHLDWIKSNPEQALAKIEKAQAIFKDRFTLIKNLTDLYQGFAERKAELDNHHLPTSQTALKVGLYLLMPKYSAEVLDSYIQSVCVQEYSNFQAIIVIDDKIASQCRDEIATALAKCSTHIEIAEVEFYKTGIHPEINAKRRLGEILAELIEEAEDFDAITFVASNEQLFSNHLKVLVGPLQQNPSINCTASAAVLLNRDAPIHTVHEILDFGHVDTNAPPGYGRFMFRKASIPADINIALPYLDGRPLAALIGENKINHLLPATITINTQEVFPEKGWDEVLENEVIRDFSPSALGISARAAFQLPNPGSAVATLQNTSLGRLLLNPAWIRAQIHAVRVHGVMTRLAVLKRKLAR</sequence>
<name>A0AAU8DXS3_9PSED</name>
<dbReference type="Pfam" id="PF13524">
    <property type="entry name" value="Glyco_trans_1_2"/>
    <property type="match status" value="1"/>
</dbReference>
<protein>
    <submittedName>
        <fullName evidence="2">Glycosyltransferase family 1 protein</fullName>
    </submittedName>
</protein>
<proteinExistence type="predicted"/>
<dbReference type="SUPFAM" id="SSF53448">
    <property type="entry name" value="Nucleotide-diphospho-sugar transferases"/>
    <property type="match status" value="1"/>
</dbReference>
<evidence type="ECO:0000259" key="1">
    <source>
        <dbReference type="Pfam" id="PF13524"/>
    </source>
</evidence>
<organism evidence="2">
    <name type="scientific">Pseudomonas sp. MYb327</name>
    <dbReference type="NCBI Taxonomy" id="2745230"/>
    <lineage>
        <taxon>Bacteria</taxon>
        <taxon>Pseudomonadati</taxon>
        <taxon>Pseudomonadota</taxon>
        <taxon>Gammaproteobacteria</taxon>
        <taxon>Pseudomonadales</taxon>
        <taxon>Pseudomonadaceae</taxon>
        <taxon>Pseudomonas</taxon>
    </lineage>
</organism>
<gene>
    <name evidence="2" type="ORF">ABVN21_15825</name>
</gene>
<dbReference type="RefSeq" id="WP_339552712.1">
    <property type="nucleotide sequence ID" value="NZ_CP159258.1"/>
</dbReference>
<dbReference type="InterPro" id="IPR029044">
    <property type="entry name" value="Nucleotide-diphossugar_trans"/>
</dbReference>